<evidence type="ECO:0000259" key="11">
    <source>
        <dbReference type="Pfam" id="PF02770"/>
    </source>
</evidence>
<dbReference type="EC" id="1.3.99.41" evidence="8"/>
<feature type="domain" description="Acyl-CoA dehydrogenase/oxidase C-terminal" evidence="10">
    <location>
        <begin position="288"/>
        <end position="453"/>
    </location>
</feature>
<evidence type="ECO:0000259" key="12">
    <source>
        <dbReference type="Pfam" id="PF02771"/>
    </source>
</evidence>
<dbReference type="Pfam" id="PF12806">
    <property type="entry name" value="Acyl-CoA_dh_C"/>
    <property type="match status" value="1"/>
</dbReference>
<dbReference type="InterPro" id="IPR036250">
    <property type="entry name" value="AcylCo_DH-like_C"/>
</dbReference>
<evidence type="ECO:0000256" key="2">
    <source>
        <dbReference type="ARBA" id="ARBA00009347"/>
    </source>
</evidence>
<dbReference type="InterPro" id="IPR009075">
    <property type="entry name" value="AcylCo_DH/oxidase_C"/>
</dbReference>
<dbReference type="Pfam" id="PF02771">
    <property type="entry name" value="Acyl-CoA_dh_N"/>
    <property type="match status" value="1"/>
</dbReference>
<protein>
    <recommendedName>
        <fullName evidence="9">3-methylmercaptopropionyl-CoA dehydrogenase</fullName>
        <ecNumber evidence="8">1.3.99.41</ecNumber>
    </recommendedName>
</protein>
<feature type="domain" description="Acetyl-CoA dehydrogenase-like C-terminal" evidence="13">
    <location>
        <begin position="490"/>
        <end position="601"/>
    </location>
</feature>
<accession>A0A261SN83</accession>
<sequence length="613" mass="64766">MTYTVPLADIRFVLKSLAGLDQVLAQPGFEDVSPDLVDAILEENARFVEGVVAPLNRAGDMHPPTWRDGAVTTSAAHVEAFKAYAAGGWQGLQHPAQWGGQGLPKVVAACANENINAASLAFSLCPLLTDGVIEALLTVGSEQLRQTYVPKLVSGAWTGTMNLTEPQAGSDLALVRTRAVRQDDGSYRLSGQKIFITYGEHDLAENIIHLVLARTPDAPAGVKGISLFVVPKFLVTAQGEPGARNDVWCASLEHKLGIHASPTAVLLYGSGKGEVGEGAVGYLVGEENRGLEYMFIMMNAARYAVGQQGIAVSERAYQQALAYARERVQGRAIEGSAGPVAIAHHPDVQRMLLTMRALTEATRAVAYAAAAARDLAVHHPDADTRARNQAFYEFLVPVVKGFSTECAVEVASLGVQVHGGMGYIEETGAAQHYRDARILPIYEGTTAIQANDLIGRKLLRDGGATAQAMLEAMGGTAAELDAEAAAAQAAGQQEDAAAIGLLRDNLRRAMHAQAEALGFMRNQAAGNVRAVFAGSVPFLMLTGVLHGGWQMARAVLACRKMARAGEGDAAFLQAKQATAFFYGAHILPRAGALGAAVRAGDIVDTWAARANIT</sequence>
<keyword evidence="3" id="KW-0285">Flavoprotein</keyword>
<dbReference type="InterPro" id="IPR025878">
    <property type="entry name" value="Acyl-CoA_dh-like_C_dom"/>
</dbReference>
<comment type="function">
    <text evidence="7">Involved in the assimilation of dimethylsulphoniopropionate (DMSP), an important compound in the fixation of carbon in marine phytoplankton, by mediating the conversion of 3-(methylthio)propanoyl-CoA (MMPA-CoA) to 3-(methylthio)acryloyl-CoA (MTA-CoA).</text>
</comment>
<dbReference type="PANTHER" id="PTHR42803:SF1">
    <property type="entry name" value="BROAD-SPECIFICITY LINEAR ACYL-COA DEHYDROGENASE FADE5"/>
    <property type="match status" value="1"/>
</dbReference>
<dbReference type="SUPFAM" id="SSF56645">
    <property type="entry name" value="Acyl-CoA dehydrogenase NM domain-like"/>
    <property type="match status" value="1"/>
</dbReference>
<feature type="domain" description="Acyl-CoA dehydrogenase/oxidase N-terminal" evidence="12">
    <location>
        <begin position="42"/>
        <end position="155"/>
    </location>
</feature>
<dbReference type="GO" id="GO:0016627">
    <property type="term" value="F:oxidoreductase activity, acting on the CH-CH group of donors"/>
    <property type="evidence" value="ECO:0007669"/>
    <property type="project" value="InterPro"/>
</dbReference>
<dbReference type="InterPro" id="IPR052166">
    <property type="entry name" value="Diverse_Acyl-CoA_DH"/>
</dbReference>
<dbReference type="Gene3D" id="1.10.540.10">
    <property type="entry name" value="Acyl-CoA dehydrogenase/oxidase, N-terminal domain"/>
    <property type="match status" value="1"/>
</dbReference>
<keyword evidence="4" id="KW-0274">FAD</keyword>
<evidence type="ECO:0000259" key="13">
    <source>
        <dbReference type="Pfam" id="PF12806"/>
    </source>
</evidence>
<comment type="similarity">
    <text evidence="2">Belongs to the acyl-CoA dehydrogenase family.</text>
</comment>
<dbReference type="InterPro" id="IPR006091">
    <property type="entry name" value="Acyl-CoA_Oxase/DH_mid-dom"/>
</dbReference>
<dbReference type="InterPro" id="IPR013786">
    <property type="entry name" value="AcylCoA_DH/ox_N"/>
</dbReference>
<evidence type="ECO:0000256" key="7">
    <source>
        <dbReference type="ARBA" id="ARBA00058683"/>
    </source>
</evidence>
<comment type="caution">
    <text evidence="14">The sequence shown here is derived from an EMBL/GenBank/DDBJ whole genome shotgun (WGS) entry which is preliminary data.</text>
</comment>
<evidence type="ECO:0000256" key="1">
    <source>
        <dbReference type="ARBA" id="ARBA00001974"/>
    </source>
</evidence>
<reference evidence="15" key="1">
    <citation type="submission" date="2017-05" db="EMBL/GenBank/DDBJ databases">
        <title>Complete and WGS of Bordetella genogroups.</title>
        <authorList>
            <person name="Spilker T."/>
            <person name="Lipuma J."/>
        </authorList>
    </citation>
    <scope>NUCLEOTIDE SEQUENCE [LARGE SCALE GENOMIC DNA]</scope>
    <source>
        <strain evidence="15">AU16122</strain>
    </source>
</reference>
<dbReference type="SUPFAM" id="SSF47203">
    <property type="entry name" value="Acyl-CoA dehydrogenase C-terminal domain-like"/>
    <property type="match status" value="1"/>
</dbReference>
<dbReference type="RefSeq" id="WP_094852563.1">
    <property type="nucleotide sequence ID" value="NZ_NEVM01000001.1"/>
</dbReference>
<dbReference type="Pfam" id="PF00441">
    <property type="entry name" value="Acyl-CoA_dh_1"/>
    <property type="match status" value="1"/>
</dbReference>
<proteinExistence type="inferred from homology"/>
<dbReference type="PANTHER" id="PTHR42803">
    <property type="entry name" value="ACYL-COA DEHYDROGENASE"/>
    <property type="match status" value="1"/>
</dbReference>
<dbReference type="Proteomes" id="UP000216020">
    <property type="component" value="Unassembled WGS sequence"/>
</dbReference>
<comment type="catalytic activity">
    <reaction evidence="6">
        <text>3-(methylsulfanyl)propanoyl-CoA + oxidized [electron-transfer flavoprotein] + H(+) = 3-(methylsulfanyl)acryloyl-CoA + reduced [electron-transfer flavoprotein]</text>
        <dbReference type="Rhea" id="RHEA:52612"/>
        <dbReference type="Rhea" id="RHEA-COMP:10685"/>
        <dbReference type="Rhea" id="RHEA-COMP:10686"/>
        <dbReference type="ChEBI" id="CHEBI:15378"/>
        <dbReference type="ChEBI" id="CHEBI:57692"/>
        <dbReference type="ChEBI" id="CHEBI:58307"/>
        <dbReference type="ChEBI" id="CHEBI:82815"/>
        <dbReference type="ChEBI" id="CHEBI:84994"/>
        <dbReference type="EC" id="1.3.99.41"/>
    </reaction>
    <physiologicalReaction direction="left-to-right" evidence="6">
        <dbReference type="Rhea" id="RHEA:52613"/>
    </physiologicalReaction>
</comment>
<keyword evidence="5" id="KW-0560">Oxidoreductase</keyword>
<evidence type="ECO:0000313" key="15">
    <source>
        <dbReference type="Proteomes" id="UP000216020"/>
    </source>
</evidence>
<dbReference type="EMBL" id="NEVM01000001">
    <property type="protein sequence ID" value="OZI38467.1"/>
    <property type="molecule type" value="Genomic_DNA"/>
</dbReference>
<comment type="cofactor">
    <cofactor evidence="1">
        <name>FAD</name>
        <dbReference type="ChEBI" id="CHEBI:57692"/>
    </cofactor>
</comment>
<keyword evidence="15" id="KW-1185">Reference proteome</keyword>
<dbReference type="InterPro" id="IPR037069">
    <property type="entry name" value="AcylCoA_DH/ox_N_sf"/>
</dbReference>
<evidence type="ECO:0000256" key="6">
    <source>
        <dbReference type="ARBA" id="ARBA00051388"/>
    </source>
</evidence>
<name>A0A261SN83_9BORD</name>
<evidence type="ECO:0000256" key="5">
    <source>
        <dbReference type="ARBA" id="ARBA00023002"/>
    </source>
</evidence>
<evidence type="ECO:0000256" key="8">
    <source>
        <dbReference type="ARBA" id="ARBA00066694"/>
    </source>
</evidence>
<feature type="domain" description="Acyl-CoA oxidase/dehydrogenase middle" evidence="11">
    <location>
        <begin position="161"/>
        <end position="263"/>
    </location>
</feature>
<dbReference type="Gene3D" id="1.20.140.10">
    <property type="entry name" value="Butyryl-CoA Dehydrogenase, subunit A, domain 3"/>
    <property type="match status" value="1"/>
</dbReference>
<dbReference type="OrthoDB" id="9764895at2"/>
<evidence type="ECO:0000256" key="3">
    <source>
        <dbReference type="ARBA" id="ARBA00022630"/>
    </source>
</evidence>
<dbReference type="InterPro" id="IPR009100">
    <property type="entry name" value="AcylCoA_DH/oxidase_NM_dom_sf"/>
</dbReference>
<dbReference type="FunFam" id="2.40.110.10:FF:000031">
    <property type="entry name" value="Acyl-CoA dehydrogenase, putative"/>
    <property type="match status" value="1"/>
</dbReference>
<evidence type="ECO:0000313" key="14">
    <source>
        <dbReference type="EMBL" id="OZI38467.1"/>
    </source>
</evidence>
<evidence type="ECO:0000259" key="10">
    <source>
        <dbReference type="Pfam" id="PF00441"/>
    </source>
</evidence>
<dbReference type="AlphaFoldDB" id="A0A261SN83"/>
<evidence type="ECO:0000256" key="4">
    <source>
        <dbReference type="ARBA" id="ARBA00022827"/>
    </source>
</evidence>
<evidence type="ECO:0000256" key="9">
    <source>
        <dbReference type="ARBA" id="ARBA00069043"/>
    </source>
</evidence>
<dbReference type="Gene3D" id="2.40.110.10">
    <property type="entry name" value="Butyryl-CoA Dehydrogenase, subunit A, domain 2"/>
    <property type="match status" value="1"/>
</dbReference>
<dbReference type="GO" id="GO:0050660">
    <property type="term" value="F:flavin adenine dinucleotide binding"/>
    <property type="evidence" value="ECO:0007669"/>
    <property type="project" value="InterPro"/>
</dbReference>
<dbReference type="InterPro" id="IPR046373">
    <property type="entry name" value="Acyl-CoA_Oxase/DH_mid-dom_sf"/>
</dbReference>
<dbReference type="Pfam" id="PF02770">
    <property type="entry name" value="Acyl-CoA_dh_M"/>
    <property type="match status" value="1"/>
</dbReference>
<gene>
    <name evidence="14" type="ORF">CAL29_09195</name>
</gene>
<organism evidence="14 15">
    <name type="scientific">Bordetella genomosp. 10</name>
    <dbReference type="NCBI Taxonomy" id="1416804"/>
    <lineage>
        <taxon>Bacteria</taxon>
        <taxon>Pseudomonadati</taxon>
        <taxon>Pseudomonadota</taxon>
        <taxon>Betaproteobacteria</taxon>
        <taxon>Burkholderiales</taxon>
        <taxon>Alcaligenaceae</taxon>
        <taxon>Bordetella</taxon>
    </lineage>
</organism>